<dbReference type="GO" id="GO:0004252">
    <property type="term" value="F:serine-type endopeptidase activity"/>
    <property type="evidence" value="ECO:0007669"/>
    <property type="project" value="UniProtKB-UniRule"/>
</dbReference>
<organism evidence="8 9">
    <name type="scientific">Paenibacillus lutrae</name>
    <dbReference type="NCBI Taxonomy" id="2078573"/>
    <lineage>
        <taxon>Bacteria</taxon>
        <taxon>Bacillati</taxon>
        <taxon>Bacillota</taxon>
        <taxon>Bacilli</taxon>
        <taxon>Bacillales</taxon>
        <taxon>Paenibacillaceae</taxon>
        <taxon>Paenibacillus</taxon>
    </lineage>
</organism>
<keyword evidence="3" id="KW-0479">Metal-binding</keyword>
<feature type="active site" description="Charge relay system" evidence="6">
    <location>
        <position position="173"/>
    </location>
</feature>
<dbReference type="PANTHER" id="PTHR43806:SF11">
    <property type="entry name" value="CEREVISIN-RELATED"/>
    <property type="match status" value="1"/>
</dbReference>
<evidence type="ECO:0000256" key="6">
    <source>
        <dbReference type="PROSITE-ProRule" id="PRU01240"/>
    </source>
</evidence>
<dbReference type="GO" id="GO:0046872">
    <property type="term" value="F:metal ion binding"/>
    <property type="evidence" value="ECO:0007669"/>
    <property type="project" value="UniProtKB-KW"/>
</dbReference>
<dbReference type="PROSITE" id="PS51892">
    <property type="entry name" value="SUBTILASE"/>
    <property type="match status" value="1"/>
</dbReference>
<dbReference type="InterPro" id="IPR022398">
    <property type="entry name" value="Peptidase_S8_His-AS"/>
</dbReference>
<keyword evidence="4 6" id="KW-0378">Hydrolase</keyword>
<feature type="domain" description="Peptidase S8/S53" evidence="7">
    <location>
        <begin position="131"/>
        <end position="364"/>
    </location>
</feature>
<dbReference type="InterPro" id="IPR000209">
    <property type="entry name" value="Peptidase_S8/S53_dom"/>
</dbReference>
<keyword evidence="5 6" id="KW-0720">Serine protease</keyword>
<dbReference type="GO" id="GO:0006508">
    <property type="term" value="P:proteolysis"/>
    <property type="evidence" value="ECO:0007669"/>
    <property type="project" value="UniProtKB-KW"/>
</dbReference>
<feature type="active site" description="Charge relay system" evidence="6">
    <location>
        <position position="140"/>
    </location>
</feature>
<dbReference type="PANTHER" id="PTHR43806">
    <property type="entry name" value="PEPTIDASE S8"/>
    <property type="match status" value="1"/>
</dbReference>
<evidence type="ECO:0000256" key="3">
    <source>
        <dbReference type="ARBA" id="ARBA00022723"/>
    </source>
</evidence>
<evidence type="ECO:0000313" key="8">
    <source>
        <dbReference type="EMBL" id="MVP02532.1"/>
    </source>
</evidence>
<evidence type="ECO:0000259" key="7">
    <source>
        <dbReference type="Pfam" id="PF00082"/>
    </source>
</evidence>
<evidence type="ECO:0000313" key="9">
    <source>
        <dbReference type="Proteomes" id="UP000490800"/>
    </source>
</evidence>
<evidence type="ECO:0000256" key="2">
    <source>
        <dbReference type="ARBA" id="ARBA00022670"/>
    </source>
</evidence>
<gene>
    <name evidence="8" type="ORF">EDM21_23915</name>
</gene>
<dbReference type="InterPro" id="IPR034202">
    <property type="entry name" value="Subtilisin_Carlsberg-like"/>
</dbReference>
<dbReference type="InterPro" id="IPR015500">
    <property type="entry name" value="Peptidase_S8_subtilisin-rel"/>
</dbReference>
<dbReference type="PROSITE" id="PS00136">
    <property type="entry name" value="SUBTILASE_ASP"/>
    <property type="match status" value="1"/>
</dbReference>
<comment type="similarity">
    <text evidence="1 6">Belongs to the peptidase S8 family.</text>
</comment>
<dbReference type="AlphaFoldDB" id="A0A7X3FMV4"/>
<accession>A0A7X3FMV4</accession>
<protein>
    <submittedName>
        <fullName evidence="8">S8 family serine peptidase</fullName>
    </submittedName>
</protein>
<reference evidence="8 9" key="1">
    <citation type="journal article" date="2019" name="Microorganisms">
        <title>Paenibacillus lutrae sp. nov., A Chitinolytic Species Isolated from A River Otter in Castril Natural Park, Granada, Spain.</title>
        <authorList>
            <person name="Rodriguez M."/>
            <person name="Reina J.C."/>
            <person name="Bejar V."/>
            <person name="Llamas I."/>
        </authorList>
    </citation>
    <scope>NUCLEOTIDE SEQUENCE [LARGE SCALE GENOMIC DNA]</scope>
    <source>
        <strain evidence="8 9">N10</strain>
    </source>
</reference>
<keyword evidence="2 6" id="KW-0645">Protease</keyword>
<dbReference type="InterPro" id="IPR036852">
    <property type="entry name" value="Peptidase_S8/S53_dom_sf"/>
</dbReference>
<dbReference type="Proteomes" id="UP000490800">
    <property type="component" value="Unassembled WGS sequence"/>
</dbReference>
<proteinExistence type="inferred from homology"/>
<dbReference type="EMBL" id="RHLK01000027">
    <property type="protein sequence ID" value="MVP02532.1"/>
    <property type="molecule type" value="Genomic_DNA"/>
</dbReference>
<feature type="active site" description="Charge relay system" evidence="6">
    <location>
        <position position="327"/>
    </location>
</feature>
<comment type="caution">
    <text evidence="8">The sequence shown here is derived from an EMBL/GenBank/DDBJ whole genome shotgun (WGS) entry which is preliminary data.</text>
</comment>
<dbReference type="PROSITE" id="PS00137">
    <property type="entry name" value="SUBTILASE_HIS"/>
    <property type="match status" value="1"/>
</dbReference>
<dbReference type="CDD" id="cd07477">
    <property type="entry name" value="Peptidases_S8_Subtilisin_subset"/>
    <property type="match status" value="1"/>
</dbReference>
<evidence type="ECO:0000256" key="4">
    <source>
        <dbReference type="ARBA" id="ARBA00022801"/>
    </source>
</evidence>
<evidence type="ECO:0000256" key="5">
    <source>
        <dbReference type="ARBA" id="ARBA00022825"/>
    </source>
</evidence>
<dbReference type="InterPro" id="IPR050131">
    <property type="entry name" value="Peptidase_S8_subtilisin-like"/>
</dbReference>
<dbReference type="InterPro" id="IPR023827">
    <property type="entry name" value="Peptidase_S8_Asp-AS"/>
</dbReference>
<evidence type="ECO:0000256" key="1">
    <source>
        <dbReference type="ARBA" id="ARBA00011073"/>
    </source>
</evidence>
<dbReference type="SUPFAM" id="SSF52743">
    <property type="entry name" value="Subtilisin-like"/>
    <property type="match status" value="1"/>
</dbReference>
<dbReference type="RefSeq" id="WP_157338880.1">
    <property type="nucleotide sequence ID" value="NZ_RHLK01000027.1"/>
</dbReference>
<name>A0A7X3FMV4_9BACL</name>
<sequence length="392" mass="42617">MDSIKWLEMLHAEIQASEGRRKYIILFQSHRDYKNISNLIGLHIHSLPGLSAVQDLKLIHAISCPVRSYSDLAKHPAILSIEEDSAVNIQLVPRKKARTSDDSDTSYESTQIIPWGVQQIKAPDAWKKSKGSRVSVGVIDTGIDFYHPDLQASVARGINILNRHQLPIDDNGHGTHIAGTIAAAGKRMGIMGVAPKAVIHAVKAFDMNGSAYVSDIVAGIDWCVRNDLDVINMSFGMRTYSQALEDAVTNAYQAGTVVVASSGNDGKSAQIDYPARFSNVFSVGATTKTNKVAPFSNQGKRIDIYAPGESIYSCWLQGKYNELSGTSMATAHVSGVIALMLSVRARLRPNQIKQILRRSSTPLKKSKSADTDAPGLIHARRAVASLLKTNKS</sequence>
<keyword evidence="9" id="KW-1185">Reference proteome</keyword>
<dbReference type="Gene3D" id="3.40.50.200">
    <property type="entry name" value="Peptidase S8/S53 domain"/>
    <property type="match status" value="1"/>
</dbReference>
<dbReference type="PRINTS" id="PR00723">
    <property type="entry name" value="SUBTILISIN"/>
</dbReference>
<dbReference type="Pfam" id="PF00082">
    <property type="entry name" value="Peptidase_S8"/>
    <property type="match status" value="1"/>
</dbReference>
<dbReference type="OrthoDB" id="9798386at2"/>